<proteinExistence type="predicted"/>
<protein>
    <submittedName>
        <fullName evidence="2">Uncharacterized protein</fullName>
    </submittedName>
</protein>
<dbReference type="AlphaFoldDB" id="A0A5N7B8D4"/>
<evidence type="ECO:0000256" key="1">
    <source>
        <dbReference type="SAM" id="MobiDB-lite"/>
    </source>
</evidence>
<keyword evidence="3" id="KW-1185">Reference proteome</keyword>
<name>A0A5N7B8D4_9EURO</name>
<reference evidence="2 3" key="1">
    <citation type="submission" date="2019-04" db="EMBL/GenBank/DDBJ databases">
        <title>Friends and foes A comparative genomics studyof 23 Aspergillus species from section Flavi.</title>
        <authorList>
            <consortium name="DOE Joint Genome Institute"/>
            <person name="Kjaerbolling I."/>
            <person name="Vesth T."/>
            <person name="Frisvad J.C."/>
            <person name="Nybo J.L."/>
            <person name="Theobald S."/>
            <person name="Kildgaard S."/>
            <person name="Isbrandt T."/>
            <person name="Kuo A."/>
            <person name="Sato A."/>
            <person name="Lyhne E.K."/>
            <person name="Kogle M.E."/>
            <person name="Wiebenga A."/>
            <person name="Kun R.S."/>
            <person name="Lubbers R.J."/>
            <person name="Makela M.R."/>
            <person name="Barry K."/>
            <person name="Chovatia M."/>
            <person name="Clum A."/>
            <person name="Daum C."/>
            <person name="Haridas S."/>
            <person name="He G."/>
            <person name="LaButti K."/>
            <person name="Lipzen A."/>
            <person name="Mondo S."/>
            <person name="Riley R."/>
            <person name="Salamov A."/>
            <person name="Simmons B.A."/>
            <person name="Magnuson J.K."/>
            <person name="Henrissat B."/>
            <person name="Mortensen U.H."/>
            <person name="Larsen T.O."/>
            <person name="Devries R.P."/>
            <person name="Grigoriev I.V."/>
            <person name="Machida M."/>
            <person name="Baker S.E."/>
            <person name="Andersen M.R."/>
        </authorList>
    </citation>
    <scope>NUCLEOTIDE SEQUENCE [LARGE SCALE GENOMIC DNA]</scope>
    <source>
        <strain evidence="2 3">IBT 29228</strain>
    </source>
</reference>
<dbReference type="Proteomes" id="UP000326198">
    <property type="component" value="Unassembled WGS sequence"/>
</dbReference>
<dbReference type="EMBL" id="ML736214">
    <property type="protein sequence ID" value="KAE8378009.1"/>
    <property type="molecule type" value="Genomic_DNA"/>
</dbReference>
<sequence>MPDALQPRGRRGEMGKGFHISLAKLHWQENLRPASAEAMPLDYYPVAPSQGESGTCNPLLAMGIHQNRGAKQPKHSWRASKVTSPPWKHMANPSEALHPPLHRYYTTMWCNGWNETANAHPKAVIHLPGRKSTRAMAPWPDMTPAPSYST</sequence>
<evidence type="ECO:0000313" key="3">
    <source>
        <dbReference type="Proteomes" id="UP000326198"/>
    </source>
</evidence>
<evidence type="ECO:0000313" key="2">
    <source>
        <dbReference type="EMBL" id="KAE8378009.1"/>
    </source>
</evidence>
<accession>A0A5N7B8D4</accession>
<gene>
    <name evidence="2" type="ORF">BDV26DRAFT_262326</name>
</gene>
<organism evidence="2 3">
    <name type="scientific">Aspergillus bertholletiae</name>
    <dbReference type="NCBI Taxonomy" id="1226010"/>
    <lineage>
        <taxon>Eukaryota</taxon>
        <taxon>Fungi</taxon>
        <taxon>Dikarya</taxon>
        <taxon>Ascomycota</taxon>
        <taxon>Pezizomycotina</taxon>
        <taxon>Eurotiomycetes</taxon>
        <taxon>Eurotiomycetidae</taxon>
        <taxon>Eurotiales</taxon>
        <taxon>Aspergillaceae</taxon>
        <taxon>Aspergillus</taxon>
        <taxon>Aspergillus subgen. Circumdati</taxon>
    </lineage>
</organism>
<feature type="region of interest" description="Disordered" evidence="1">
    <location>
        <begin position="69"/>
        <end position="93"/>
    </location>
</feature>